<dbReference type="Proteomes" id="UP000054350">
    <property type="component" value="Unassembled WGS sequence"/>
</dbReference>
<name>A0A0L0SRY2_ALLM3</name>
<dbReference type="OrthoDB" id="10393795at2759"/>
<dbReference type="AlphaFoldDB" id="A0A0L0SRY2"/>
<dbReference type="EMBL" id="GG745346">
    <property type="protein sequence ID" value="KNE65130.1"/>
    <property type="molecule type" value="Genomic_DNA"/>
</dbReference>
<evidence type="ECO:0000313" key="3">
    <source>
        <dbReference type="Proteomes" id="UP000054350"/>
    </source>
</evidence>
<reference evidence="3" key="2">
    <citation type="submission" date="2009-11" db="EMBL/GenBank/DDBJ databases">
        <title>The Genome Sequence of Allomyces macrogynus strain ATCC 38327.</title>
        <authorList>
            <consortium name="The Broad Institute Genome Sequencing Platform"/>
            <person name="Russ C."/>
            <person name="Cuomo C."/>
            <person name="Shea T."/>
            <person name="Young S.K."/>
            <person name="Zeng Q."/>
            <person name="Koehrsen M."/>
            <person name="Haas B."/>
            <person name="Borodovsky M."/>
            <person name="Guigo R."/>
            <person name="Alvarado L."/>
            <person name="Berlin A."/>
            <person name="Borenstein D."/>
            <person name="Chen Z."/>
            <person name="Engels R."/>
            <person name="Freedman E."/>
            <person name="Gellesch M."/>
            <person name="Goldberg J."/>
            <person name="Griggs A."/>
            <person name="Gujja S."/>
            <person name="Heiman D."/>
            <person name="Hepburn T."/>
            <person name="Howarth C."/>
            <person name="Jen D."/>
            <person name="Larson L."/>
            <person name="Lewis B."/>
            <person name="Mehta T."/>
            <person name="Park D."/>
            <person name="Pearson M."/>
            <person name="Roberts A."/>
            <person name="Saif S."/>
            <person name="Shenoy N."/>
            <person name="Sisk P."/>
            <person name="Stolte C."/>
            <person name="Sykes S."/>
            <person name="Walk T."/>
            <person name="White J."/>
            <person name="Yandava C."/>
            <person name="Burger G."/>
            <person name="Gray M.W."/>
            <person name="Holland P.W.H."/>
            <person name="King N."/>
            <person name="Lang F.B.F."/>
            <person name="Roger A.J."/>
            <person name="Ruiz-Trillo I."/>
            <person name="Lander E."/>
            <person name="Nusbaum C."/>
        </authorList>
    </citation>
    <scope>NUCLEOTIDE SEQUENCE [LARGE SCALE GENOMIC DNA]</scope>
    <source>
        <strain evidence="3">ATCC 38327</strain>
    </source>
</reference>
<gene>
    <name evidence="2" type="ORF">AMAG_10785</name>
</gene>
<evidence type="ECO:0000256" key="1">
    <source>
        <dbReference type="SAM" id="MobiDB-lite"/>
    </source>
</evidence>
<sequence>MGNQPSAIQPEGPLSATGTAGPVASSDPFIKRPFTPPHPLTPTHSTASPSPSSNLPSASESASTPPTPSSVNAWPANFGSHLVAARSVNRGRRARPRTAAAVPPKHVQDMAAHASAAPSPIKATNVWGAGTDESTAAAALATQHVLDAAGAHAAEPATSAAGRVSAGSSSSCVFAPAEVATVAATCTCAAAARAEPADTTEVKMLLTPLSASYRWKFEVHLLHQLYYAGLVEEQVCRHVEILLHQGRSGSMNANLRAAFEWYQSQLVHGQAEMVELARRMRRFASYNIYFCKMMQWDAQWVEISSSTNGNQITKHFKYDSAASLPPFPRVVLAMPCPVHAAAAAADDKDMTA</sequence>
<protein>
    <submittedName>
        <fullName evidence="2">Uncharacterized protein</fullName>
    </submittedName>
</protein>
<feature type="region of interest" description="Disordered" evidence="1">
    <location>
        <begin position="1"/>
        <end position="73"/>
    </location>
</feature>
<accession>A0A0L0SRY2</accession>
<feature type="compositionally biased region" description="Low complexity" evidence="1">
    <location>
        <begin position="41"/>
        <end position="64"/>
    </location>
</feature>
<evidence type="ECO:0000313" key="2">
    <source>
        <dbReference type="EMBL" id="KNE65130.1"/>
    </source>
</evidence>
<keyword evidence="3" id="KW-1185">Reference proteome</keyword>
<proteinExistence type="predicted"/>
<dbReference type="VEuPathDB" id="FungiDB:AMAG_10785"/>
<organism evidence="2 3">
    <name type="scientific">Allomyces macrogynus (strain ATCC 38327)</name>
    <name type="common">Allomyces javanicus var. macrogynus</name>
    <dbReference type="NCBI Taxonomy" id="578462"/>
    <lineage>
        <taxon>Eukaryota</taxon>
        <taxon>Fungi</taxon>
        <taxon>Fungi incertae sedis</taxon>
        <taxon>Blastocladiomycota</taxon>
        <taxon>Blastocladiomycetes</taxon>
        <taxon>Blastocladiales</taxon>
        <taxon>Blastocladiaceae</taxon>
        <taxon>Allomyces</taxon>
    </lineage>
</organism>
<feature type="region of interest" description="Disordered" evidence="1">
    <location>
        <begin position="87"/>
        <end position="118"/>
    </location>
</feature>
<reference evidence="2 3" key="1">
    <citation type="submission" date="2009-11" db="EMBL/GenBank/DDBJ databases">
        <title>Annotation of Allomyces macrogynus ATCC 38327.</title>
        <authorList>
            <consortium name="The Broad Institute Genome Sequencing Platform"/>
            <person name="Russ C."/>
            <person name="Cuomo C."/>
            <person name="Burger G."/>
            <person name="Gray M.W."/>
            <person name="Holland P.W.H."/>
            <person name="King N."/>
            <person name="Lang F.B.F."/>
            <person name="Roger A.J."/>
            <person name="Ruiz-Trillo I."/>
            <person name="Young S.K."/>
            <person name="Zeng Q."/>
            <person name="Gargeya S."/>
            <person name="Fitzgerald M."/>
            <person name="Haas B."/>
            <person name="Abouelleil A."/>
            <person name="Alvarado L."/>
            <person name="Arachchi H.M."/>
            <person name="Berlin A."/>
            <person name="Chapman S.B."/>
            <person name="Gearin G."/>
            <person name="Goldberg J."/>
            <person name="Griggs A."/>
            <person name="Gujja S."/>
            <person name="Hansen M."/>
            <person name="Heiman D."/>
            <person name="Howarth C."/>
            <person name="Larimer J."/>
            <person name="Lui A."/>
            <person name="MacDonald P.J.P."/>
            <person name="McCowen C."/>
            <person name="Montmayeur A."/>
            <person name="Murphy C."/>
            <person name="Neiman D."/>
            <person name="Pearson M."/>
            <person name="Priest M."/>
            <person name="Roberts A."/>
            <person name="Saif S."/>
            <person name="Shea T."/>
            <person name="Sisk P."/>
            <person name="Stolte C."/>
            <person name="Sykes S."/>
            <person name="Wortman J."/>
            <person name="Nusbaum C."/>
            <person name="Birren B."/>
        </authorList>
    </citation>
    <scope>NUCLEOTIDE SEQUENCE [LARGE SCALE GENOMIC DNA]</scope>
    <source>
        <strain evidence="2 3">ATCC 38327</strain>
    </source>
</reference>